<dbReference type="SUPFAM" id="SSF54427">
    <property type="entry name" value="NTF2-like"/>
    <property type="match status" value="1"/>
</dbReference>
<evidence type="ECO:0000313" key="3">
    <source>
        <dbReference type="Proteomes" id="UP001063782"/>
    </source>
</evidence>
<dbReference type="Pfam" id="PF02810">
    <property type="entry name" value="SEC-C"/>
    <property type="match status" value="1"/>
</dbReference>
<accession>A0ABY6F338</accession>
<feature type="domain" description="YchJ-like middle NTF2-like" evidence="1">
    <location>
        <begin position="20"/>
        <end position="123"/>
    </location>
</feature>
<dbReference type="InterPro" id="IPR004027">
    <property type="entry name" value="SEC_C_motif"/>
</dbReference>
<evidence type="ECO:0000259" key="1">
    <source>
        <dbReference type="Pfam" id="PF17775"/>
    </source>
</evidence>
<dbReference type="NCBIfam" id="NF002486">
    <property type="entry name" value="PRK01752.1"/>
    <property type="match status" value="1"/>
</dbReference>
<proteinExistence type="predicted"/>
<dbReference type="RefSeq" id="WP_263075995.1">
    <property type="nucleotide sequence ID" value="NZ_CP089977.1"/>
</dbReference>
<name>A0ABY6F338_9GAMM</name>
<protein>
    <submittedName>
        <fullName evidence="2">YchJ family protein</fullName>
    </submittedName>
</protein>
<dbReference type="InterPro" id="IPR048469">
    <property type="entry name" value="YchJ-like_M"/>
</dbReference>
<keyword evidence="3" id="KW-1185">Reference proteome</keyword>
<evidence type="ECO:0000313" key="2">
    <source>
        <dbReference type="EMBL" id="UXZ04510.1"/>
    </source>
</evidence>
<dbReference type="InterPro" id="IPR032710">
    <property type="entry name" value="NTF2-like_dom_sf"/>
</dbReference>
<dbReference type="Gene3D" id="3.10.450.50">
    <property type="match status" value="1"/>
</dbReference>
<organism evidence="2 3">
    <name type="scientific">Moraxella nasicaprae</name>
    <dbReference type="NCBI Taxonomy" id="2904122"/>
    <lineage>
        <taxon>Bacteria</taxon>
        <taxon>Pseudomonadati</taxon>
        <taxon>Pseudomonadota</taxon>
        <taxon>Gammaproteobacteria</taxon>
        <taxon>Moraxellales</taxon>
        <taxon>Moraxellaceae</taxon>
        <taxon>Moraxella</taxon>
    </lineage>
</organism>
<reference evidence="2" key="1">
    <citation type="submission" date="2021-12" db="EMBL/GenBank/DDBJ databases">
        <title>taxonomy of Moraxella sp. ZY201224.</title>
        <authorList>
            <person name="Li F."/>
        </authorList>
    </citation>
    <scope>NUCLEOTIDE SEQUENCE</scope>
    <source>
        <strain evidence="2">ZY201224</strain>
    </source>
</reference>
<sequence length="153" mass="17440">MPTTYQMCCQPYHEGKPTHTAEALMRSRYSAFVLKDIEYIIKTTVPAQAVLLDRQALQAWAEQMDWQSLSIKSHTPKIGKRHAQVHFLAYYRQDDGVLGCHDERSAFVQVADETGVLRWYFLDPTVPIAMSNKEPCLCGSGDKFKACCGKFLY</sequence>
<dbReference type="PANTHER" id="PTHR33747:SF1">
    <property type="entry name" value="ADENYLATE CYCLASE-ASSOCIATED CAP C-TERMINAL DOMAIN-CONTAINING PROTEIN"/>
    <property type="match status" value="1"/>
</dbReference>
<dbReference type="PANTHER" id="PTHR33747">
    <property type="entry name" value="UPF0225 PROTEIN SCO1677"/>
    <property type="match status" value="1"/>
</dbReference>
<dbReference type="EMBL" id="CP089977">
    <property type="protein sequence ID" value="UXZ04510.1"/>
    <property type="molecule type" value="Genomic_DNA"/>
</dbReference>
<dbReference type="Pfam" id="PF17775">
    <property type="entry name" value="YchJ_M-like"/>
    <property type="match status" value="1"/>
</dbReference>
<dbReference type="Proteomes" id="UP001063782">
    <property type="component" value="Chromosome"/>
</dbReference>
<gene>
    <name evidence="2" type="ORF">LU297_07975</name>
</gene>
<dbReference type="SUPFAM" id="SSF103642">
    <property type="entry name" value="Sec-C motif"/>
    <property type="match status" value="1"/>
</dbReference>